<dbReference type="PANTHER" id="PTHR32248">
    <property type="entry name" value="RNA POLYMERASE SIGMA-54 FACTOR"/>
    <property type="match status" value="1"/>
</dbReference>
<dbReference type="Proteomes" id="UP000257131">
    <property type="component" value="Unassembled WGS sequence"/>
</dbReference>
<comment type="similarity">
    <text evidence="1 9">Belongs to the sigma-54 factor family.</text>
</comment>
<dbReference type="Gene3D" id="1.10.260.40">
    <property type="entry name" value="lambda repressor-like DNA-binding domains"/>
    <property type="match status" value="1"/>
</dbReference>
<keyword evidence="8 9" id="KW-0804">Transcription</keyword>
<dbReference type="GO" id="GO:0016779">
    <property type="term" value="F:nucleotidyltransferase activity"/>
    <property type="evidence" value="ECO:0007669"/>
    <property type="project" value="UniProtKB-KW"/>
</dbReference>
<dbReference type="Gene3D" id="1.10.10.1330">
    <property type="entry name" value="RNA polymerase sigma-54 factor, core-binding domain"/>
    <property type="match status" value="1"/>
</dbReference>
<dbReference type="PROSITE" id="PS00717">
    <property type="entry name" value="SIGMA54_1"/>
    <property type="match status" value="1"/>
</dbReference>
<dbReference type="InterPro" id="IPR007046">
    <property type="entry name" value="RNA_pol_sigma_54_core-bd"/>
</dbReference>
<protein>
    <recommendedName>
        <fullName evidence="9">RNA polymerase sigma-54 factor</fullName>
    </recommendedName>
</protein>
<feature type="domain" description="RNA polymerase sigma factor 54 core-binding" evidence="11">
    <location>
        <begin position="83"/>
        <end position="262"/>
    </location>
</feature>
<dbReference type="GO" id="GO:0016987">
    <property type="term" value="F:sigma factor activity"/>
    <property type="evidence" value="ECO:0007669"/>
    <property type="project" value="UniProtKB-KW"/>
</dbReference>
<dbReference type="PRINTS" id="PR00045">
    <property type="entry name" value="SIGMA54FCT"/>
</dbReference>
<name>A0A3D9BY98_9RHOB</name>
<comment type="caution">
    <text evidence="12">The sequence shown here is derived from an EMBL/GenBank/DDBJ whole genome shotgun (WGS) entry which is preliminary data.</text>
</comment>
<dbReference type="PANTHER" id="PTHR32248:SF4">
    <property type="entry name" value="RNA POLYMERASE SIGMA-54 FACTOR"/>
    <property type="match status" value="1"/>
</dbReference>
<organism evidence="12 13">
    <name type="scientific">Rhodosalinus sediminis</name>
    <dbReference type="NCBI Taxonomy" id="1940533"/>
    <lineage>
        <taxon>Bacteria</taxon>
        <taxon>Pseudomonadati</taxon>
        <taxon>Pseudomonadota</taxon>
        <taxon>Alphaproteobacteria</taxon>
        <taxon>Rhodobacterales</taxon>
        <taxon>Paracoccaceae</taxon>
        <taxon>Rhodosalinus</taxon>
    </lineage>
</organism>
<comment type="function">
    <text evidence="9">Sigma factors are initiation factors that promote the attachment of RNA polymerase to specific initiation sites and are then released.</text>
</comment>
<evidence type="ECO:0000259" key="10">
    <source>
        <dbReference type="Pfam" id="PF04552"/>
    </source>
</evidence>
<keyword evidence="2 9" id="KW-0240">DNA-directed RNA polymerase</keyword>
<evidence type="ECO:0000256" key="1">
    <source>
        <dbReference type="ARBA" id="ARBA00008798"/>
    </source>
</evidence>
<dbReference type="Gene3D" id="1.10.10.60">
    <property type="entry name" value="Homeodomain-like"/>
    <property type="match status" value="1"/>
</dbReference>
<dbReference type="GO" id="GO:0003677">
    <property type="term" value="F:DNA binding"/>
    <property type="evidence" value="ECO:0007669"/>
    <property type="project" value="UniProtKB-KW"/>
</dbReference>
<proteinExistence type="inferred from homology"/>
<feature type="domain" description="RNA polymerase sigma factor 54 DNA-binding" evidence="10">
    <location>
        <begin position="278"/>
        <end position="437"/>
    </location>
</feature>
<keyword evidence="7 9" id="KW-0238">DNA-binding</keyword>
<evidence type="ECO:0000313" key="13">
    <source>
        <dbReference type="Proteomes" id="UP000257131"/>
    </source>
</evidence>
<dbReference type="NCBIfam" id="TIGR02395">
    <property type="entry name" value="rpoN_sigma"/>
    <property type="match status" value="1"/>
</dbReference>
<evidence type="ECO:0000256" key="7">
    <source>
        <dbReference type="ARBA" id="ARBA00023125"/>
    </source>
</evidence>
<sequence>MDMRPIQTIGQRQSLVVNTQLQQAICMLQMSNLELQSYLDEQAAENPFLEVAPPQPEGQAPPAQAPSRGAAEDAFDYIQMRAEARPASLYAHLRGQFDLIFDDPRDRAAAEIFLEALEPSGWLGEDLAQVAARAGVPAEGAEDFLARLQQVEPAGLFARDLAECLRLQAEDRRCLTEPFARLLENLPLVAKADIAALCRVCRCDEAELRRQLALLRCLDPKPGAHFDAEEHGARPPDLIARRDGDGWTLDLNRSTLPAVHVDAGQAPRAGGCAETRAYVGARLSDARWMRRAVEHRNRTTLAVGAEIVRRQGAFLEQGPSAIRPMTLRDVAEAVGVHESTVSRVTTGMMIDTPQGAFPLKAFFTTALSGAAAGTEDRSAAAVRHQIRDLVRDEDPRKPLSDDAIARMVSADGVALARRTVAKYREALGIPSSFQRRRAARLTGS</sequence>
<dbReference type="GO" id="GO:0001216">
    <property type="term" value="F:DNA-binding transcription activator activity"/>
    <property type="evidence" value="ECO:0007669"/>
    <property type="project" value="InterPro"/>
</dbReference>
<evidence type="ECO:0000256" key="6">
    <source>
        <dbReference type="ARBA" id="ARBA00023082"/>
    </source>
</evidence>
<dbReference type="EMBL" id="QOHR01000002">
    <property type="protein sequence ID" value="REC58372.1"/>
    <property type="molecule type" value="Genomic_DNA"/>
</dbReference>
<evidence type="ECO:0000259" key="11">
    <source>
        <dbReference type="Pfam" id="PF04963"/>
    </source>
</evidence>
<dbReference type="OrthoDB" id="9814402at2"/>
<dbReference type="AlphaFoldDB" id="A0A3D9BY98"/>
<dbReference type="PROSITE" id="PS00718">
    <property type="entry name" value="SIGMA54_2"/>
    <property type="match status" value="1"/>
</dbReference>
<evidence type="ECO:0000256" key="2">
    <source>
        <dbReference type="ARBA" id="ARBA00022478"/>
    </source>
</evidence>
<gene>
    <name evidence="12" type="primary">rpoN</name>
    <name evidence="12" type="ORF">DRV84_02050</name>
</gene>
<keyword evidence="3 9" id="KW-0808">Transferase</keyword>
<dbReference type="InterPro" id="IPR038709">
    <property type="entry name" value="RpoN_core-bd_sf"/>
</dbReference>
<dbReference type="GO" id="GO:0006352">
    <property type="term" value="P:DNA-templated transcription initiation"/>
    <property type="evidence" value="ECO:0007669"/>
    <property type="project" value="InterPro"/>
</dbReference>
<dbReference type="InterPro" id="IPR000394">
    <property type="entry name" value="RNA_pol_sigma_54"/>
</dbReference>
<keyword evidence="13" id="KW-1185">Reference proteome</keyword>
<evidence type="ECO:0000256" key="8">
    <source>
        <dbReference type="ARBA" id="ARBA00023163"/>
    </source>
</evidence>
<keyword evidence="5 9" id="KW-0805">Transcription regulation</keyword>
<dbReference type="PIRSF" id="PIRSF000774">
    <property type="entry name" value="RpoN"/>
    <property type="match status" value="1"/>
</dbReference>
<evidence type="ECO:0000313" key="12">
    <source>
        <dbReference type="EMBL" id="REC58372.1"/>
    </source>
</evidence>
<evidence type="ECO:0000256" key="3">
    <source>
        <dbReference type="ARBA" id="ARBA00022679"/>
    </source>
</evidence>
<dbReference type="GO" id="GO:0000428">
    <property type="term" value="C:DNA-directed RNA polymerase complex"/>
    <property type="evidence" value="ECO:0007669"/>
    <property type="project" value="UniProtKB-KW"/>
</dbReference>
<dbReference type="RefSeq" id="WP_115978123.1">
    <property type="nucleotide sequence ID" value="NZ_QOHR01000002.1"/>
</dbReference>
<keyword evidence="4 9" id="KW-0548">Nucleotidyltransferase</keyword>
<dbReference type="InterPro" id="IPR007634">
    <property type="entry name" value="RNA_pol_sigma_54_DNA-bd"/>
</dbReference>
<evidence type="ECO:0000256" key="5">
    <source>
        <dbReference type="ARBA" id="ARBA00023015"/>
    </source>
</evidence>
<dbReference type="InterPro" id="IPR010982">
    <property type="entry name" value="Lambda_DNA-bd_dom_sf"/>
</dbReference>
<evidence type="ECO:0000256" key="4">
    <source>
        <dbReference type="ARBA" id="ARBA00022695"/>
    </source>
</evidence>
<dbReference type="Pfam" id="PF00309">
    <property type="entry name" value="Sigma54_AID"/>
    <property type="match status" value="1"/>
</dbReference>
<evidence type="ECO:0000256" key="9">
    <source>
        <dbReference type="PIRNR" id="PIRNR000774"/>
    </source>
</evidence>
<dbReference type="Pfam" id="PF04552">
    <property type="entry name" value="Sigma54_DBD"/>
    <property type="match status" value="1"/>
</dbReference>
<dbReference type="PROSITE" id="PS50044">
    <property type="entry name" value="SIGMA54_3"/>
    <property type="match status" value="1"/>
</dbReference>
<keyword evidence="6 9" id="KW-0731">Sigma factor</keyword>
<dbReference type="Pfam" id="PF04963">
    <property type="entry name" value="Sigma54_CBD"/>
    <property type="match status" value="1"/>
</dbReference>
<accession>A0A3D9BY98</accession>
<reference evidence="12 13" key="1">
    <citation type="journal article" date="2017" name="Int. J. Syst. Evol. Microbiol.">
        <title>Rhodosalinus sediminis gen. nov., sp. nov., isolated from marine saltern.</title>
        <authorList>
            <person name="Guo L.Y."/>
            <person name="Ling S.K."/>
            <person name="Li C.M."/>
            <person name="Chen G.J."/>
            <person name="Du Z.J."/>
        </authorList>
    </citation>
    <scope>NUCLEOTIDE SEQUENCE [LARGE SCALE GENOMIC DNA]</scope>
    <source>
        <strain evidence="12 13">WDN1C137</strain>
    </source>
</reference>